<evidence type="ECO:0000313" key="3">
    <source>
        <dbReference type="Proteomes" id="UP001199916"/>
    </source>
</evidence>
<protein>
    <submittedName>
        <fullName evidence="2">GNAT family N-acetyltransferase</fullName>
    </submittedName>
</protein>
<organism evidence="2 3">
    <name type="scientific">Paenibacillus profundus</name>
    <dbReference type="NCBI Taxonomy" id="1173085"/>
    <lineage>
        <taxon>Bacteria</taxon>
        <taxon>Bacillati</taxon>
        <taxon>Bacillota</taxon>
        <taxon>Bacilli</taxon>
        <taxon>Bacillales</taxon>
        <taxon>Paenibacillaceae</taxon>
        <taxon>Paenibacillus</taxon>
    </lineage>
</organism>
<evidence type="ECO:0000259" key="1">
    <source>
        <dbReference type="PROSITE" id="PS51186"/>
    </source>
</evidence>
<dbReference type="InterPro" id="IPR000182">
    <property type="entry name" value="GNAT_dom"/>
</dbReference>
<proteinExistence type="predicted"/>
<dbReference type="EMBL" id="JAJNBZ010000006">
    <property type="protein sequence ID" value="MCE5169798.1"/>
    <property type="molecule type" value="Genomic_DNA"/>
</dbReference>
<gene>
    <name evidence="2" type="ORF">LQV63_10780</name>
</gene>
<reference evidence="2 3" key="1">
    <citation type="submission" date="2021-11" db="EMBL/GenBank/DDBJ databases">
        <title>Draft genome sequence of Paenibacillus profundus YoMME, a new Gram-positive bacteria with exoelectrogenic properties.</title>
        <authorList>
            <person name="Hubenova Y."/>
            <person name="Hubenova E."/>
            <person name="Manasiev Y."/>
            <person name="Peykov S."/>
            <person name="Mitov M."/>
        </authorList>
    </citation>
    <scope>NUCLEOTIDE SEQUENCE [LARGE SCALE GENOMIC DNA]</scope>
    <source>
        <strain evidence="2 3">YoMME</strain>
    </source>
</reference>
<dbReference type="RefSeq" id="WP_233696693.1">
    <property type="nucleotide sequence ID" value="NZ_JAJNBZ010000006.1"/>
</dbReference>
<dbReference type="Pfam" id="PF00583">
    <property type="entry name" value="Acetyltransf_1"/>
    <property type="match status" value="1"/>
</dbReference>
<keyword evidence="3" id="KW-1185">Reference proteome</keyword>
<dbReference type="CDD" id="cd04301">
    <property type="entry name" value="NAT_SF"/>
    <property type="match status" value="1"/>
</dbReference>
<dbReference type="Gene3D" id="3.40.630.30">
    <property type="match status" value="1"/>
</dbReference>
<name>A0ABS8YCQ6_9BACL</name>
<dbReference type="Proteomes" id="UP001199916">
    <property type="component" value="Unassembled WGS sequence"/>
</dbReference>
<sequence length="144" mass="16651">MNKNDVRLEMTSDEEELEQVRNHLYSYNMKSVDADFEPINLVLKAPNNEIVGGLLSYRYGQSIFIEILCVDERLRGSGLGTNLLKKIEEIAAQRAVDTIHLDTFGFQAPGFYLRNGYEQFGELKDVPVKNQNRYFLKKQINKCR</sequence>
<evidence type="ECO:0000313" key="2">
    <source>
        <dbReference type="EMBL" id="MCE5169798.1"/>
    </source>
</evidence>
<dbReference type="SUPFAM" id="SSF55729">
    <property type="entry name" value="Acyl-CoA N-acyltransferases (Nat)"/>
    <property type="match status" value="1"/>
</dbReference>
<feature type="domain" description="N-acetyltransferase" evidence="1">
    <location>
        <begin position="4"/>
        <end position="141"/>
    </location>
</feature>
<dbReference type="InterPro" id="IPR016181">
    <property type="entry name" value="Acyl_CoA_acyltransferase"/>
</dbReference>
<comment type="caution">
    <text evidence="2">The sequence shown here is derived from an EMBL/GenBank/DDBJ whole genome shotgun (WGS) entry which is preliminary data.</text>
</comment>
<accession>A0ABS8YCQ6</accession>
<dbReference type="PROSITE" id="PS51186">
    <property type="entry name" value="GNAT"/>
    <property type="match status" value="1"/>
</dbReference>